<proteinExistence type="predicted"/>
<feature type="region of interest" description="Disordered" evidence="1">
    <location>
        <begin position="149"/>
        <end position="203"/>
    </location>
</feature>
<dbReference type="Proteomes" id="UP000660729">
    <property type="component" value="Unassembled WGS sequence"/>
</dbReference>
<dbReference type="EMBL" id="JABCIY010000061">
    <property type="protein sequence ID" value="KAF7194377.1"/>
    <property type="molecule type" value="Genomic_DNA"/>
</dbReference>
<dbReference type="AlphaFoldDB" id="A0A8H6RPE6"/>
<protein>
    <submittedName>
        <fullName evidence="2">Uncharacterized protein</fullName>
    </submittedName>
</protein>
<evidence type="ECO:0000256" key="1">
    <source>
        <dbReference type="SAM" id="MobiDB-lite"/>
    </source>
</evidence>
<evidence type="ECO:0000313" key="2">
    <source>
        <dbReference type="EMBL" id="KAF7194377.1"/>
    </source>
</evidence>
<feature type="compositionally biased region" description="Acidic residues" evidence="1">
    <location>
        <begin position="376"/>
        <end position="393"/>
    </location>
</feature>
<name>A0A8H6RPE6_9PEZI</name>
<feature type="region of interest" description="Disordered" evidence="1">
    <location>
        <begin position="244"/>
        <end position="331"/>
    </location>
</feature>
<gene>
    <name evidence="2" type="ORF">HII31_04182</name>
</gene>
<sequence length="425" mass="45342">MSQNNKRSLAGPDTAQGDTSANMINNASSTASVTTASSANNAATSNSMGGSAALDALFARNPTTPASQMTLVYATGTVRPFTNDEHENWLLLAAQNTFEELMLAGDFGSSDDKSKRLKVRNLTERAIKHVTEQLGVSEQSVRNALSKAQVANEVPKRRNALSQQRKKETLKKREEERESKVQATGNQAATQAAPAPLKKAASSTQLTANKNAASGGALLSLPAMPYYGQGFGPLFSAATPMLSSQPSTQGAWRPLDTSASSFPLRFQPSNQYDQRSFEKIGESDTPDFGKRMLGGQRRGHKQVSAVESQGQRSKAEEPPIDPTEHATAEQVQTPLDHDNETDVHANADAEAEASGSGTGSFDVEDDQNGQVMSAETELELFGEAAVGEEEEPQDVIGPGQERLTAEEDCALSMMKLAGVLRTHEG</sequence>
<evidence type="ECO:0000313" key="3">
    <source>
        <dbReference type="Proteomes" id="UP000660729"/>
    </source>
</evidence>
<feature type="compositionally biased region" description="Polar residues" evidence="1">
    <location>
        <begin position="257"/>
        <end position="274"/>
    </location>
</feature>
<feature type="region of interest" description="Disordered" evidence="1">
    <location>
        <begin position="349"/>
        <end position="401"/>
    </location>
</feature>
<feature type="region of interest" description="Disordered" evidence="1">
    <location>
        <begin position="1"/>
        <end position="46"/>
    </location>
</feature>
<feature type="compositionally biased region" description="Basic and acidic residues" evidence="1">
    <location>
        <begin position="275"/>
        <end position="290"/>
    </location>
</feature>
<reference evidence="2" key="1">
    <citation type="submission" date="2020-04" db="EMBL/GenBank/DDBJ databases">
        <title>Draft genome resource of the tomato pathogen Pseudocercospora fuligena.</title>
        <authorList>
            <person name="Zaccaron A."/>
        </authorList>
    </citation>
    <scope>NUCLEOTIDE SEQUENCE</scope>
    <source>
        <strain evidence="2">PF001</strain>
    </source>
</reference>
<feature type="compositionally biased region" description="Low complexity" evidence="1">
    <location>
        <begin position="187"/>
        <end position="203"/>
    </location>
</feature>
<feature type="compositionally biased region" description="Basic and acidic residues" evidence="1">
    <location>
        <begin position="165"/>
        <end position="180"/>
    </location>
</feature>
<comment type="caution">
    <text evidence="2">The sequence shown here is derived from an EMBL/GenBank/DDBJ whole genome shotgun (WGS) entry which is preliminary data.</text>
</comment>
<dbReference type="OrthoDB" id="10637034at2759"/>
<feature type="compositionally biased region" description="Basic and acidic residues" evidence="1">
    <location>
        <begin position="313"/>
        <end position="327"/>
    </location>
</feature>
<organism evidence="2 3">
    <name type="scientific">Pseudocercospora fuligena</name>
    <dbReference type="NCBI Taxonomy" id="685502"/>
    <lineage>
        <taxon>Eukaryota</taxon>
        <taxon>Fungi</taxon>
        <taxon>Dikarya</taxon>
        <taxon>Ascomycota</taxon>
        <taxon>Pezizomycotina</taxon>
        <taxon>Dothideomycetes</taxon>
        <taxon>Dothideomycetidae</taxon>
        <taxon>Mycosphaerellales</taxon>
        <taxon>Mycosphaerellaceae</taxon>
        <taxon>Pseudocercospora</taxon>
    </lineage>
</organism>
<accession>A0A8H6RPE6</accession>
<feature type="compositionally biased region" description="Low complexity" evidence="1">
    <location>
        <begin position="25"/>
        <end position="46"/>
    </location>
</feature>
<keyword evidence="3" id="KW-1185">Reference proteome</keyword>